<evidence type="ECO:0000313" key="3">
    <source>
        <dbReference type="WBParaSite" id="SSTP_0001166700.1"/>
    </source>
</evidence>
<dbReference type="WBParaSite" id="TCONS_00002366.p1">
    <property type="protein sequence ID" value="TCONS_00002366.p1"/>
    <property type="gene ID" value="XLOC_002218"/>
</dbReference>
<accession>A0A0K0EQD8</accession>
<evidence type="ECO:0000313" key="4">
    <source>
        <dbReference type="WBParaSite" id="TCONS_00002366.p1"/>
    </source>
</evidence>
<proteinExistence type="predicted"/>
<reference evidence="3" key="1">
    <citation type="submission" date="2015-08" db="UniProtKB">
        <authorList>
            <consortium name="WormBaseParasite"/>
        </authorList>
    </citation>
    <scope>IDENTIFICATION</scope>
</reference>
<feature type="region of interest" description="Disordered" evidence="1">
    <location>
        <begin position="230"/>
        <end position="282"/>
    </location>
</feature>
<evidence type="ECO:0000313" key="2">
    <source>
        <dbReference type="Proteomes" id="UP000035681"/>
    </source>
</evidence>
<keyword evidence="2" id="KW-1185">Reference proteome</keyword>
<dbReference type="Proteomes" id="UP000035681">
    <property type="component" value="Unplaced"/>
</dbReference>
<feature type="compositionally biased region" description="Polar residues" evidence="1">
    <location>
        <begin position="230"/>
        <end position="242"/>
    </location>
</feature>
<organism evidence="3">
    <name type="scientific">Strongyloides stercoralis</name>
    <name type="common">Threadworm</name>
    <dbReference type="NCBI Taxonomy" id="6248"/>
    <lineage>
        <taxon>Eukaryota</taxon>
        <taxon>Metazoa</taxon>
        <taxon>Ecdysozoa</taxon>
        <taxon>Nematoda</taxon>
        <taxon>Chromadorea</taxon>
        <taxon>Rhabditida</taxon>
        <taxon>Tylenchina</taxon>
        <taxon>Panagrolaimomorpha</taxon>
        <taxon>Strongyloidoidea</taxon>
        <taxon>Strongyloididae</taxon>
        <taxon>Strongyloides</taxon>
    </lineage>
</organism>
<dbReference type="WBParaSite" id="SSTP_0001166700.1">
    <property type="protein sequence ID" value="SSTP_0001166700.1"/>
    <property type="gene ID" value="SSTP_0001166700"/>
</dbReference>
<dbReference type="AlphaFoldDB" id="A0A0K0EQD8"/>
<feature type="compositionally biased region" description="Polar residues" evidence="1">
    <location>
        <begin position="250"/>
        <end position="274"/>
    </location>
</feature>
<protein>
    <submittedName>
        <fullName evidence="3 4">HTH OST-type domain-containing protein</fullName>
    </submittedName>
</protein>
<name>A0A0K0EQD8_STRER</name>
<evidence type="ECO:0000256" key="1">
    <source>
        <dbReference type="SAM" id="MobiDB-lite"/>
    </source>
</evidence>
<sequence>MDSISEIIRKVRSCHAEVSGMTVKRLIKDVKSYWNVDLKDFAYNNNFGPYRDVNAVANFMKQIEGVELSSVPFDKHDYFIKFERPDNQSQIVSMIHNSKNKKRGTHKYYNQPCERNWNEHFFNNKTQEIKEDDYYNFSNCEEERKDFKWIVDEEFKDIPESSIDLQSDTDTLRDESLDFPTFQSSHINKFCVDDFFENILNHAVVVPKKKNKKKKQKYYPSFYGKSQESTVLGENKSNLNDSKNMEEKANTNIPSESSGNKMSPNKEQLNSQPSEKVKEEVDCQWQDASPLEDDLFDEDEDILPTMEEVEIFLKQIV</sequence>